<name>A0AAV5DVP9_ELECO</name>
<dbReference type="Gene3D" id="2.30.240.10">
    <property type="entry name" value="At5g01610-like"/>
    <property type="match status" value="1"/>
</dbReference>
<dbReference type="PANTHER" id="PTHR31676:SF30">
    <property type="entry name" value="OS05G0421100 PROTEIN"/>
    <property type="match status" value="1"/>
</dbReference>
<dbReference type="InterPro" id="IPR036758">
    <property type="entry name" value="At5g01610-like"/>
</dbReference>
<evidence type="ECO:0000256" key="2">
    <source>
        <dbReference type="SAM" id="SignalP"/>
    </source>
</evidence>
<feature type="signal peptide" evidence="2">
    <location>
        <begin position="1"/>
        <end position="25"/>
    </location>
</feature>
<dbReference type="InterPro" id="IPR007493">
    <property type="entry name" value="DUF538"/>
</dbReference>
<evidence type="ECO:0000256" key="1">
    <source>
        <dbReference type="SAM" id="MobiDB-lite"/>
    </source>
</evidence>
<reference evidence="3" key="2">
    <citation type="submission" date="2021-12" db="EMBL/GenBank/DDBJ databases">
        <title>Resequencing data analysis of finger millet.</title>
        <authorList>
            <person name="Hatakeyama M."/>
            <person name="Aluri S."/>
            <person name="Balachadran M.T."/>
            <person name="Sivarajan S.R."/>
            <person name="Poveda L."/>
            <person name="Shimizu-Inatsugi R."/>
            <person name="Schlapbach R."/>
            <person name="Sreeman S.M."/>
            <person name="Shimizu K.K."/>
        </authorList>
    </citation>
    <scope>NUCLEOTIDE SEQUENCE</scope>
</reference>
<protein>
    <submittedName>
        <fullName evidence="3">Uncharacterized protein</fullName>
    </submittedName>
</protein>
<sequence length="355" mass="38959">MATTRGLRLLFLPCILFFLAASAFASPAPTPVLAAGEPSAYEMLEGFGFPRGILPVGVTGYKYRPSDGAFEGGSIRNLGGVSVRMFLFNWGIDRVIMEDPDHLMFYVGPLSQAFPADGFEESPECRCRGRCRRRCGPRAPWVTAALAWRRCRILPLGVIRVNGIHALFAKSVQATSASVVPNTPFAKERVDFNDRTTLEFLFKDYWEIVKDKEGLTQDELEQAYAYLKGDAEARDTSEIPFVGKQDAEGTTVETAGDTPEEVVQPQGAQDRQKLLIKKLMMLRILILYSTRPIIVVAAGITPILKAMSKGHLHLSAFVAGGMINTSPMISKSGEQAKLPALPFYSEMSCRLQGSA</sequence>
<evidence type="ECO:0000313" key="3">
    <source>
        <dbReference type="EMBL" id="GJN14450.1"/>
    </source>
</evidence>
<feature type="region of interest" description="Disordered" evidence="1">
    <location>
        <begin position="247"/>
        <end position="266"/>
    </location>
</feature>
<dbReference type="SUPFAM" id="SSF141562">
    <property type="entry name" value="At5g01610-like"/>
    <property type="match status" value="1"/>
</dbReference>
<accession>A0AAV5DVP9</accession>
<organism evidence="3 4">
    <name type="scientific">Eleusine coracana subsp. coracana</name>
    <dbReference type="NCBI Taxonomy" id="191504"/>
    <lineage>
        <taxon>Eukaryota</taxon>
        <taxon>Viridiplantae</taxon>
        <taxon>Streptophyta</taxon>
        <taxon>Embryophyta</taxon>
        <taxon>Tracheophyta</taxon>
        <taxon>Spermatophyta</taxon>
        <taxon>Magnoliopsida</taxon>
        <taxon>Liliopsida</taxon>
        <taxon>Poales</taxon>
        <taxon>Poaceae</taxon>
        <taxon>PACMAD clade</taxon>
        <taxon>Chloridoideae</taxon>
        <taxon>Cynodonteae</taxon>
        <taxon>Eleusininae</taxon>
        <taxon>Eleusine</taxon>
    </lineage>
</organism>
<gene>
    <name evidence="3" type="primary">gb01279</name>
    <name evidence="3" type="ORF">PR202_gb01279</name>
</gene>
<dbReference type="EMBL" id="BQKI01000071">
    <property type="protein sequence ID" value="GJN14450.1"/>
    <property type="molecule type" value="Genomic_DNA"/>
</dbReference>
<reference evidence="3" key="1">
    <citation type="journal article" date="2018" name="DNA Res.">
        <title>Multiple hybrid de novo genome assembly of finger millet, an orphan allotetraploid crop.</title>
        <authorList>
            <person name="Hatakeyama M."/>
            <person name="Aluri S."/>
            <person name="Balachadran M.T."/>
            <person name="Sivarajan S.R."/>
            <person name="Patrignani A."/>
            <person name="Gruter S."/>
            <person name="Poveda L."/>
            <person name="Shimizu-Inatsugi R."/>
            <person name="Baeten J."/>
            <person name="Francoijs K.J."/>
            <person name="Nataraja K.N."/>
            <person name="Reddy Y.A.N."/>
            <person name="Phadnis S."/>
            <person name="Ravikumar R.L."/>
            <person name="Schlapbach R."/>
            <person name="Sreeman S.M."/>
            <person name="Shimizu K.K."/>
        </authorList>
    </citation>
    <scope>NUCLEOTIDE SEQUENCE</scope>
</reference>
<dbReference type="PANTHER" id="PTHR31676">
    <property type="entry name" value="T31J12.3 PROTEIN-RELATED"/>
    <property type="match status" value="1"/>
</dbReference>
<keyword evidence="4" id="KW-1185">Reference proteome</keyword>
<evidence type="ECO:0000313" key="4">
    <source>
        <dbReference type="Proteomes" id="UP001054889"/>
    </source>
</evidence>
<feature type="chain" id="PRO_5043472931" evidence="2">
    <location>
        <begin position="26"/>
        <end position="355"/>
    </location>
</feature>
<keyword evidence="2" id="KW-0732">Signal</keyword>
<comment type="caution">
    <text evidence="3">The sequence shown here is derived from an EMBL/GenBank/DDBJ whole genome shotgun (WGS) entry which is preliminary data.</text>
</comment>
<proteinExistence type="predicted"/>
<dbReference type="Proteomes" id="UP001054889">
    <property type="component" value="Unassembled WGS sequence"/>
</dbReference>
<dbReference type="Pfam" id="PF04398">
    <property type="entry name" value="DUF538"/>
    <property type="match status" value="1"/>
</dbReference>
<dbReference type="AlphaFoldDB" id="A0AAV5DVP9"/>